<evidence type="ECO:0000256" key="1">
    <source>
        <dbReference type="SAM" id="Phobius"/>
    </source>
</evidence>
<dbReference type="EMBL" id="GGEC01029040">
    <property type="protein sequence ID" value="MBX09524.1"/>
    <property type="molecule type" value="Transcribed_RNA"/>
</dbReference>
<keyword evidence="1" id="KW-0812">Transmembrane</keyword>
<name>A0A2P2KUV3_RHIMU</name>
<organism evidence="2">
    <name type="scientific">Rhizophora mucronata</name>
    <name type="common">Asiatic mangrove</name>
    <dbReference type="NCBI Taxonomy" id="61149"/>
    <lineage>
        <taxon>Eukaryota</taxon>
        <taxon>Viridiplantae</taxon>
        <taxon>Streptophyta</taxon>
        <taxon>Embryophyta</taxon>
        <taxon>Tracheophyta</taxon>
        <taxon>Spermatophyta</taxon>
        <taxon>Magnoliopsida</taxon>
        <taxon>eudicotyledons</taxon>
        <taxon>Gunneridae</taxon>
        <taxon>Pentapetalae</taxon>
        <taxon>rosids</taxon>
        <taxon>fabids</taxon>
        <taxon>Malpighiales</taxon>
        <taxon>Rhizophoraceae</taxon>
        <taxon>Rhizophora</taxon>
    </lineage>
</organism>
<protein>
    <submittedName>
        <fullName evidence="2">Uncharacterized protein</fullName>
    </submittedName>
</protein>
<accession>A0A2P2KUV3</accession>
<reference evidence="2" key="1">
    <citation type="submission" date="2018-02" db="EMBL/GenBank/DDBJ databases">
        <title>Rhizophora mucronata_Transcriptome.</title>
        <authorList>
            <person name="Meera S.P."/>
            <person name="Sreeshan A."/>
            <person name="Augustine A."/>
        </authorList>
    </citation>
    <scope>NUCLEOTIDE SEQUENCE</scope>
    <source>
        <tissue evidence="2">Leaf</tissue>
    </source>
</reference>
<dbReference type="AlphaFoldDB" id="A0A2P2KUV3"/>
<keyword evidence="1" id="KW-1133">Transmembrane helix</keyword>
<feature type="transmembrane region" description="Helical" evidence="1">
    <location>
        <begin position="24"/>
        <end position="42"/>
    </location>
</feature>
<proteinExistence type="predicted"/>
<keyword evidence="1" id="KW-0472">Membrane</keyword>
<sequence>MEYSVIVATLRYVLIRLICWKKLVLFYICCFLGYVVQDLLFLDI</sequence>
<evidence type="ECO:0000313" key="2">
    <source>
        <dbReference type="EMBL" id="MBX09524.1"/>
    </source>
</evidence>